<evidence type="ECO:0000313" key="3">
    <source>
        <dbReference type="EMBL" id="KRG11692.1"/>
    </source>
</evidence>
<dbReference type="GO" id="GO:0006508">
    <property type="term" value="P:proteolysis"/>
    <property type="evidence" value="ECO:0007669"/>
    <property type="project" value="InterPro"/>
</dbReference>
<dbReference type="Gene3D" id="3.40.710.10">
    <property type="entry name" value="DD-peptidase/beta-lactamase superfamily"/>
    <property type="match status" value="2"/>
</dbReference>
<evidence type="ECO:0000313" key="4">
    <source>
        <dbReference type="Proteomes" id="UP000053881"/>
    </source>
</evidence>
<dbReference type="AlphaFoldDB" id="A0A0Q9XT64"/>
<dbReference type="PATRIC" id="fig|217031.4.peg.5466"/>
<keyword evidence="3" id="KW-0121">Carboxypeptidase</keyword>
<dbReference type="InterPro" id="IPR012338">
    <property type="entry name" value="Beta-lactam/transpept-like"/>
</dbReference>
<dbReference type="GO" id="GO:0000270">
    <property type="term" value="P:peptidoglycan metabolic process"/>
    <property type="evidence" value="ECO:0007669"/>
    <property type="project" value="TreeGrafter"/>
</dbReference>
<dbReference type="Gene3D" id="3.50.80.20">
    <property type="entry name" value="D-Ala-D-Ala carboxypeptidase C, peptidase S13"/>
    <property type="match status" value="1"/>
</dbReference>
<gene>
    <name evidence="3" type="ORF">ACA29_16100</name>
</gene>
<dbReference type="GO" id="GO:0004185">
    <property type="term" value="F:serine-type carboxypeptidase activity"/>
    <property type="evidence" value="ECO:0007669"/>
    <property type="project" value="InterPro"/>
</dbReference>
<organism evidence="3 4">
    <name type="scientific">Lederbergia galactosidilytica</name>
    <dbReference type="NCBI Taxonomy" id="217031"/>
    <lineage>
        <taxon>Bacteria</taxon>
        <taxon>Bacillati</taxon>
        <taxon>Bacillota</taxon>
        <taxon>Bacilli</taxon>
        <taxon>Bacillales</taxon>
        <taxon>Bacillaceae</taxon>
        <taxon>Lederbergia</taxon>
    </lineage>
</organism>
<protein>
    <submittedName>
        <fullName evidence="3">D-alanyl-D-alanine carboxypeptidase</fullName>
    </submittedName>
</protein>
<evidence type="ECO:0000256" key="2">
    <source>
        <dbReference type="ARBA" id="ARBA00022801"/>
    </source>
</evidence>
<sequence length="480" mass="52937">MEKKLETTVYPVFNQDDLDESTPLKEKINMILENPLLEGIITGISIRKADDGALIYSHNGNTQLRPASNLKLLTAAVAMEVLGPDYRFSTELLTDGKIKRGVLHGNLYIKGKGDPTLLTDDLAAWAAILKKKGIKKIQGDIIGDDSWYDEIRYSQDLIWSDQTYDYGGQISALTISPNEEYDAGSLIVDIQPGEKLGVAPMIKIKPETDYITIINRAKTVEKNVSNDLSIKRKYGTNQIIVEGDIPLDTAKTKVGIAVWEPTNYVVHLMGATLKDNKIAWSGQEKIGITPNSAVVLATKQSMPLHELLIPFMKLSNNIHAETIVKEMGKVIHDDGSWSSGLAVMEESLADFGLNENQILLRDGSGISDKNLIPPNELTKLLYEVQKKSWYPAFEKSQPIAGEAGRLVGGTLRHRMTAENIKGRVMAKTGSLTGVSTLSGYVINTNGDKLIFSIMMNNYIEGSMNKIQDEICQVLIESTLK</sequence>
<comment type="caution">
    <text evidence="3">The sequence shown here is derived from an EMBL/GenBank/DDBJ whole genome shotgun (WGS) entry which is preliminary data.</text>
</comment>
<dbReference type="Pfam" id="PF02113">
    <property type="entry name" value="Peptidase_S13"/>
    <property type="match status" value="1"/>
</dbReference>
<evidence type="ECO:0000256" key="1">
    <source>
        <dbReference type="ARBA" id="ARBA00006096"/>
    </source>
</evidence>
<dbReference type="SUPFAM" id="SSF56601">
    <property type="entry name" value="beta-lactamase/transpeptidase-like"/>
    <property type="match status" value="1"/>
</dbReference>
<comment type="similarity">
    <text evidence="1">Belongs to the peptidase S13 family.</text>
</comment>
<proteinExistence type="inferred from homology"/>
<name>A0A0Q9XT64_9BACI</name>
<dbReference type="EMBL" id="LGPB01000117">
    <property type="protein sequence ID" value="KRG11692.1"/>
    <property type="molecule type" value="Genomic_DNA"/>
</dbReference>
<dbReference type="PRINTS" id="PR00922">
    <property type="entry name" value="DADACBPTASE3"/>
</dbReference>
<accession>A0A0Q9XT64</accession>
<dbReference type="Proteomes" id="UP000053881">
    <property type="component" value="Unassembled WGS sequence"/>
</dbReference>
<reference evidence="3 4" key="1">
    <citation type="submission" date="2015-06" db="EMBL/GenBank/DDBJ databases">
        <title>Genome sequencing project of Bacillus galactosidilyticus PL133.</title>
        <authorList>
            <person name="Gaiero J."/>
            <person name="Nicol R."/>
            <person name="Habash M."/>
        </authorList>
    </citation>
    <scope>NUCLEOTIDE SEQUENCE [LARGE SCALE GENOMIC DNA]</scope>
    <source>
        <strain evidence="3 4">PL133</strain>
    </source>
</reference>
<dbReference type="PANTHER" id="PTHR30023">
    <property type="entry name" value="D-ALANYL-D-ALANINE CARBOXYPEPTIDASE"/>
    <property type="match status" value="1"/>
</dbReference>
<keyword evidence="3" id="KW-0645">Protease</keyword>
<dbReference type="NCBIfam" id="TIGR00666">
    <property type="entry name" value="PBP4"/>
    <property type="match status" value="1"/>
</dbReference>
<dbReference type="InterPro" id="IPR000667">
    <property type="entry name" value="Peptidase_S13"/>
</dbReference>
<keyword evidence="2" id="KW-0378">Hydrolase</keyword>
<dbReference type="PANTHER" id="PTHR30023:SF0">
    <property type="entry name" value="PENICILLIN-SENSITIVE CARBOXYPEPTIDASE A"/>
    <property type="match status" value="1"/>
</dbReference>